<dbReference type="Pfam" id="PF13822">
    <property type="entry name" value="ACC_epsilon"/>
    <property type="match status" value="1"/>
</dbReference>
<accession>A0ABW6XAB1</accession>
<name>A0ABW6XAB1_9ACTN</name>
<evidence type="ECO:0000313" key="2">
    <source>
        <dbReference type="Proteomes" id="UP001602322"/>
    </source>
</evidence>
<dbReference type="Proteomes" id="UP001602322">
    <property type="component" value="Unassembled WGS sequence"/>
</dbReference>
<comment type="caution">
    <text evidence="1">The sequence shown here is derived from an EMBL/GenBank/DDBJ whole genome shotgun (WGS) entry which is preliminary data.</text>
</comment>
<dbReference type="EMBL" id="JBIBEG010000005">
    <property type="protein sequence ID" value="MFF5897977.1"/>
    <property type="molecule type" value="Genomic_DNA"/>
</dbReference>
<dbReference type="RefSeq" id="WP_387903789.1">
    <property type="nucleotide sequence ID" value="NZ_JBIBEG010000005.1"/>
</dbReference>
<organism evidence="1 2">
    <name type="scientific">Streptomyces argenteolus</name>
    <dbReference type="NCBI Taxonomy" id="67274"/>
    <lineage>
        <taxon>Bacteria</taxon>
        <taxon>Bacillati</taxon>
        <taxon>Actinomycetota</taxon>
        <taxon>Actinomycetes</taxon>
        <taxon>Kitasatosporales</taxon>
        <taxon>Streptomycetaceae</taxon>
        <taxon>Streptomyces</taxon>
    </lineage>
</organism>
<keyword evidence="2" id="KW-1185">Reference proteome</keyword>
<sequence>MSAGEEQGGGSLLRVVHGSPSPEELAAAVAVVLAALQRSGPAASGVPGAARAAWRRAESPASAHVSWRGGR</sequence>
<reference evidence="1 2" key="1">
    <citation type="submission" date="2024-10" db="EMBL/GenBank/DDBJ databases">
        <title>The Natural Products Discovery Center: Release of the First 8490 Sequenced Strains for Exploring Actinobacteria Biosynthetic Diversity.</title>
        <authorList>
            <person name="Kalkreuter E."/>
            <person name="Kautsar S.A."/>
            <person name="Yang D."/>
            <person name="Bader C.D."/>
            <person name="Teijaro C.N."/>
            <person name="Fluegel L."/>
            <person name="Davis C.M."/>
            <person name="Simpson J.R."/>
            <person name="Lauterbach L."/>
            <person name="Steele A.D."/>
            <person name="Gui C."/>
            <person name="Meng S."/>
            <person name="Li G."/>
            <person name="Viehrig K."/>
            <person name="Ye F."/>
            <person name="Su P."/>
            <person name="Kiefer A.F."/>
            <person name="Nichols A."/>
            <person name="Cepeda A.J."/>
            <person name="Yan W."/>
            <person name="Fan B."/>
            <person name="Jiang Y."/>
            <person name="Adhikari A."/>
            <person name="Zheng C.-J."/>
            <person name="Schuster L."/>
            <person name="Cowan T.M."/>
            <person name="Smanski M.J."/>
            <person name="Chevrette M.G."/>
            <person name="De Carvalho L.P.S."/>
            <person name="Shen B."/>
        </authorList>
    </citation>
    <scope>NUCLEOTIDE SEQUENCE [LARGE SCALE GENOMIC DNA]</scope>
    <source>
        <strain evidence="1 2">NPDC012540</strain>
    </source>
</reference>
<dbReference type="InterPro" id="IPR032716">
    <property type="entry name" value="ACC_epsilon"/>
</dbReference>
<evidence type="ECO:0000313" key="1">
    <source>
        <dbReference type="EMBL" id="MFF5897977.1"/>
    </source>
</evidence>
<gene>
    <name evidence="1" type="ORF">ACFY8O_18860</name>
</gene>
<protein>
    <submittedName>
        <fullName evidence="1">Acyl-CoA carboxylase epsilon subunit</fullName>
    </submittedName>
</protein>
<proteinExistence type="predicted"/>